<gene>
    <name evidence="1" type="ORF">GM51_18700</name>
</gene>
<dbReference type="AlphaFoldDB" id="A0A094QHJ8"/>
<accession>A0A094QHJ8</accession>
<reference evidence="1" key="1">
    <citation type="submission" date="2014-06" db="EMBL/GenBank/DDBJ databases">
        <title>Key roles for freshwater Actinobacteria revealed by deep metagenomic sequencing.</title>
        <authorList>
            <person name="Ghai R."/>
            <person name="Mizuno C.M."/>
            <person name="Picazo A."/>
            <person name="Camacho A."/>
            <person name="Rodriguez-Valera F."/>
        </authorList>
    </citation>
    <scope>NUCLEOTIDE SEQUENCE</scope>
</reference>
<evidence type="ECO:0000313" key="1">
    <source>
        <dbReference type="EMBL" id="KGA13831.1"/>
    </source>
</evidence>
<dbReference type="PROSITE" id="PS51257">
    <property type="entry name" value="PROKAR_LIPOPROTEIN"/>
    <property type="match status" value="1"/>
</dbReference>
<protein>
    <submittedName>
        <fullName evidence="1">Uncharacterized protein</fullName>
    </submittedName>
</protein>
<organism evidence="1">
    <name type="scientific">freshwater metagenome</name>
    <dbReference type="NCBI Taxonomy" id="449393"/>
    <lineage>
        <taxon>unclassified sequences</taxon>
        <taxon>metagenomes</taxon>
        <taxon>ecological metagenomes</taxon>
    </lineage>
</organism>
<name>A0A094QHJ8_9ZZZZ</name>
<proteinExistence type="predicted"/>
<dbReference type="EMBL" id="JNSL01000170">
    <property type="protein sequence ID" value="KGA13831.1"/>
    <property type="molecule type" value="Genomic_DNA"/>
</dbReference>
<comment type="caution">
    <text evidence="1">The sequence shown here is derived from an EMBL/GenBank/DDBJ whole genome shotgun (WGS) entry which is preliminary data.</text>
</comment>
<sequence length="133" mass="13528">MNKNFVRVGAVAAIAFAAVGGLTACSNATPAPSESSEEMNVVSPIQIPVAEANGNTYDIPMNSMGYLNVPEGTEADWTAEFATAGVVEFTEGGTDGSATFVPGLTPVAEGTTDVTLTNSVSGETVTFTVNVTM</sequence>